<dbReference type="RefSeq" id="WP_093069308.1">
    <property type="nucleotide sequence ID" value="NZ_FNQP01000016.1"/>
</dbReference>
<dbReference type="GO" id="GO:0051607">
    <property type="term" value="P:defense response to virus"/>
    <property type="evidence" value="ECO:0007669"/>
    <property type="project" value="UniProtKB-KW"/>
</dbReference>
<evidence type="ECO:0000313" key="3">
    <source>
        <dbReference type="EMBL" id="SEA85264.1"/>
    </source>
</evidence>
<dbReference type="AlphaFoldDB" id="A0A1H4EJN5"/>
<evidence type="ECO:0000313" key="4">
    <source>
        <dbReference type="Proteomes" id="UP000199397"/>
    </source>
</evidence>
<keyword evidence="4" id="KW-1185">Reference proteome</keyword>
<gene>
    <name evidence="3" type="ORF">SAMN05660964_02614</name>
</gene>
<name>A0A1H4EJN5_9GAMM</name>
<dbReference type="EMBL" id="FNQP01000016">
    <property type="protein sequence ID" value="SEA85264.1"/>
    <property type="molecule type" value="Genomic_DNA"/>
</dbReference>
<evidence type="ECO:0000256" key="1">
    <source>
        <dbReference type="ARBA" id="ARBA00023118"/>
    </source>
</evidence>
<dbReference type="STRING" id="525918.SAMN05660964_02614"/>
<sequence>MQELSYTVSFTTPAFLGNAEQQAQWRTPPFKALLRQWWRVAAAPQFNYDHRALREAEGKLFGQAHEGDNRKSLVRFRLSQWDSGKLNQWNGDESVPHPEVKNREGKLRPVGSQLYLGYDPLGFQNGQTSLGTVRETGIRRTAIEPEKQVADLWIGFPDGDAGKLQQAVKLMGWFGTLGSRSRNGWGSLQMDSIQSPKAADLTPFSRPLSQCLQLDWPHAIGKDGSGKILIWKTSPQSSWREAMRELAKAKIAFRTHFKFSTGNNSPKAEDRHLLAYPVTNHSVRLWGNQGRLGNQVRFKVVKEAGKYIGLIVHLPCKLPIELADKLASKPNELSIWQQVHQVLDNHNGLSRLQ</sequence>
<reference evidence="3 4" key="1">
    <citation type="submission" date="2016-10" db="EMBL/GenBank/DDBJ databases">
        <authorList>
            <person name="de Groot N.N."/>
        </authorList>
    </citation>
    <scope>NUCLEOTIDE SEQUENCE [LARGE SCALE GENOMIC DNA]</scope>
    <source>
        <strain evidence="3 4">DSM 21228</strain>
    </source>
</reference>
<dbReference type="InterPro" id="IPR005537">
    <property type="entry name" value="RAMP_III_fam"/>
</dbReference>
<organism evidence="3 4">
    <name type="scientific">Thiothrix caldifontis</name>
    <dbReference type="NCBI Taxonomy" id="525918"/>
    <lineage>
        <taxon>Bacteria</taxon>
        <taxon>Pseudomonadati</taxon>
        <taxon>Pseudomonadota</taxon>
        <taxon>Gammaproteobacteria</taxon>
        <taxon>Thiotrichales</taxon>
        <taxon>Thiotrichaceae</taxon>
        <taxon>Thiothrix</taxon>
    </lineage>
</organism>
<proteinExistence type="predicted"/>
<keyword evidence="1" id="KW-0051">Antiviral defense</keyword>
<dbReference type="Proteomes" id="UP000199397">
    <property type="component" value="Unassembled WGS sequence"/>
</dbReference>
<protein>
    <submittedName>
        <fullName evidence="3">CRISPR-associated protein Cmr1</fullName>
    </submittedName>
</protein>
<dbReference type="Pfam" id="PF03787">
    <property type="entry name" value="RAMPs"/>
    <property type="match status" value="1"/>
</dbReference>
<dbReference type="OrthoDB" id="190500at2"/>
<evidence type="ECO:0000259" key="2">
    <source>
        <dbReference type="Pfam" id="PF03787"/>
    </source>
</evidence>
<feature type="domain" description="CRISPR type III-associated protein" evidence="2">
    <location>
        <begin position="9"/>
        <end position="188"/>
    </location>
</feature>
<accession>A0A1H4EJN5</accession>